<comment type="caution">
    <text evidence="1">The sequence shown here is derived from an EMBL/GenBank/DDBJ whole genome shotgun (WGS) entry which is preliminary data.</text>
</comment>
<proteinExistence type="predicted"/>
<keyword evidence="2" id="KW-1185">Reference proteome</keyword>
<dbReference type="EMBL" id="JAWZSR010000005">
    <property type="protein sequence ID" value="MDX8046526.1"/>
    <property type="molecule type" value="Genomic_DNA"/>
</dbReference>
<sequence>MVVTVSFGLLEELEELLLDVDLLLFALLSCFVSVFLLDLVLVLVLLLILLLLLLFNLKVLLHQQYKDIKIRVA</sequence>
<evidence type="ECO:0000313" key="1">
    <source>
        <dbReference type="EMBL" id="MDX8046526.1"/>
    </source>
</evidence>
<reference evidence="1" key="1">
    <citation type="submission" date="2023-11" db="EMBL/GenBank/DDBJ databases">
        <title>Gracilibacillus pellucida a moderately halophilic bacterium isolated from saline soil in Xinjiang province.</title>
        <authorList>
            <person name="Zhang Z."/>
            <person name="Tan F."/>
            <person name="Wang Y."/>
            <person name="Xia M."/>
        </authorList>
    </citation>
    <scope>NUCLEOTIDE SEQUENCE</scope>
    <source>
        <strain evidence="1">S3-1-1</strain>
    </source>
</reference>
<organism evidence="1 2">
    <name type="scientific">Gracilibacillus pellucidus</name>
    <dbReference type="NCBI Taxonomy" id="3095368"/>
    <lineage>
        <taxon>Bacteria</taxon>
        <taxon>Bacillati</taxon>
        <taxon>Bacillota</taxon>
        <taxon>Bacilli</taxon>
        <taxon>Bacillales</taxon>
        <taxon>Bacillaceae</taxon>
        <taxon>Gracilibacillus</taxon>
    </lineage>
</organism>
<protein>
    <submittedName>
        <fullName evidence="1">Uncharacterized protein</fullName>
    </submittedName>
</protein>
<dbReference type="Proteomes" id="UP001277972">
    <property type="component" value="Unassembled WGS sequence"/>
</dbReference>
<gene>
    <name evidence="1" type="ORF">SH601_11080</name>
</gene>
<evidence type="ECO:0000313" key="2">
    <source>
        <dbReference type="Proteomes" id="UP001277972"/>
    </source>
</evidence>
<accession>A0ACC6M6L6</accession>
<name>A0ACC6M6L6_9BACI</name>